<keyword evidence="1" id="KW-1133">Transmembrane helix</keyword>
<evidence type="ECO:0000256" key="1">
    <source>
        <dbReference type="SAM" id="Phobius"/>
    </source>
</evidence>
<evidence type="ECO:0000313" key="3">
    <source>
        <dbReference type="Proteomes" id="UP000024942"/>
    </source>
</evidence>
<comment type="caution">
    <text evidence="2">The sequence shown here is derived from an EMBL/GenBank/DDBJ whole genome shotgun (WGS) entry which is preliminary data.</text>
</comment>
<dbReference type="AlphaFoldDB" id="A0A059GBK4"/>
<feature type="transmembrane region" description="Helical" evidence="1">
    <location>
        <begin position="148"/>
        <end position="167"/>
    </location>
</feature>
<keyword evidence="1" id="KW-0812">Transmembrane</keyword>
<evidence type="ECO:0000313" key="2">
    <source>
        <dbReference type="EMBL" id="KDA04119.1"/>
    </source>
</evidence>
<gene>
    <name evidence="2" type="ORF">HOC_02246</name>
</gene>
<dbReference type="RefSeq" id="WP_035535539.1">
    <property type="nucleotide sequence ID" value="NZ_ARYL01000002.1"/>
</dbReference>
<organism evidence="2 3">
    <name type="scientific">Hyphomonas oceanitis SCH89</name>
    <dbReference type="NCBI Taxonomy" id="1280953"/>
    <lineage>
        <taxon>Bacteria</taxon>
        <taxon>Pseudomonadati</taxon>
        <taxon>Pseudomonadota</taxon>
        <taxon>Alphaproteobacteria</taxon>
        <taxon>Hyphomonadales</taxon>
        <taxon>Hyphomonadaceae</taxon>
        <taxon>Hyphomonas</taxon>
    </lineage>
</organism>
<proteinExistence type="predicted"/>
<keyword evidence="1" id="KW-0472">Membrane</keyword>
<protein>
    <submittedName>
        <fullName evidence="2">Uncharacterized protein</fullName>
    </submittedName>
</protein>
<dbReference type="STRING" id="1280953.HOC_02246"/>
<dbReference type="Proteomes" id="UP000024942">
    <property type="component" value="Unassembled WGS sequence"/>
</dbReference>
<name>A0A059GBK4_9PROT</name>
<dbReference type="PATRIC" id="fig|1280953.3.peg.452"/>
<feature type="transmembrane region" description="Helical" evidence="1">
    <location>
        <begin position="45"/>
        <end position="66"/>
    </location>
</feature>
<reference evidence="2 3" key="1">
    <citation type="journal article" date="2014" name="Antonie Van Leeuwenhoek">
        <title>Hyphomonas beringensis sp. nov. and Hyphomonas chukchiensis sp. nov., isolated from surface seawater of the Bering Sea and Chukchi Sea.</title>
        <authorList>
            <person name="Li C."/>
            <person name="Lai Q."/>
            <person name="Li G."/>
            <person name="Dong C."/>
            <person name="Wang J."/>
            <person name="Liao Y."/>
            <person name="Shao Z."/>
        </authorList>
    </citation>
    <scope>NUCLEOTIDE SEQUENCE [LARGE SCALE GENOMIC DNA]</scope>
    <source>
        <strain evidence="2 3">SCH89</strain>
    </source>
</reference>
<keyword evidence="3" id="KW-1185">Reference proteome</keyword>
<dbReference type="EMBL" id="ARYL01000002">
    <property type="protein sequence ID" value="KDA04119.1"/>
    <property type="molecule type" value="Genomic_DNA"/>
</dbReference>
<feature type="transmembrane region" description="Helical" evidence="1">
    <location>
        <begin position="72"/>
        <end position="96"/>
    </location>
</feature>
<sequence>MFGSYRKNQPKLRPALISAGIPEDIVEIIDAESRERTRKPSPEQVVAGFGSWVALWVSLFIVTSAYKAAAFFGSWPAIIGVGLCVVVAVLGGHFLITKHLKWVRYARFVLIALGRSNMITGPRNMAALRRAEGKCGEDYIDAVVGNSFFNPFVFVFGVLLAIFLFVFSQPTAF</sequence>
<accession>A0A059GBK4</accession>